<organism evidence="2 3">
    <name type="scientific">Populus tomentosa</name>
    <name type="common">Chinese white poplar</name>
    <dbReference type="NCBI Taxonomy" id="118781"/>
    <lineage>
        <taxon>Eukaryota</taxon>
        <taxon>Viridiplantae</taxon>
        <taxon>Streptophyta</taxon>
        <taxon>Embryophyta</taxon>
        <taxon>Tracheophyta</taxon>
        <taxon>Spermatophyta</taxon>
        <taxon>Magnoliopsida</taxon>
        <taxon>eudicotyledons</taxon>
        <taxon>Gunneridae</taxon>
        <taxon>Pentapetalae</taxon>
        <taxon>rosids</taxon>
        <taxon>fabids</taxon>
        <taxon>Malpighiales</taxon>
        <taxon>Salicaceae</taxon>
        <taxon>Saliceae</taxon>
        <taxon>Populus</taxon>
    </lineage>
</organism>
<comment type="caution">
    <text evidence="2">The sequence shown here is derived from an EMBL/GenBank/DDBJ whole genome shotgun (WGS) entry which is preliminary data.</text>
</comment>
<dbReference type="PANTHER" id="PTHR15430:SF1">
    <property type="entry name" value="GLOMULIN"/>
    <property type="match status" value="1"/>
</dbReference>
<proteinExistence type="predicted"/>
<evidence type="ECO:0000313" key="3">
    <source>
        <dbReference type="Proteomes" id="UP000886885"/>
    </source>
</evidence>
<dbReference type="Proteomes" id="UP000886885">
    <property type="component" value="Chromosome 6D"/>
</dbReference>
<dbReference type="InterPro" id="IPR019516">
    <property type="entry name" value="Glomulin/ALF4"/>
</dbReference>
<evidence type="ECO:0000313" key="2">
    <source>
        <dbReference type="EMBL" id="KAG6770789.1"/>
    </source>
</evidence>
<name>A0A8X7ZJ02_POPTO</name>
<dbReference type="GO" id="GO:0005737">
    <property type="term" value="C:cytoplasm"/>
    <property type="evidence" value="ECO:0007669"/>
    <property type="project" value="TreeGrafter"/>
</dbReference>
<dbReference type="InterPro" id="IPR013877">
    <property type="entry name" value="YAP-bd/ALF4/Glomulin"/>
</dbReference>
<dbReference type="EMBL" id="JAAWWB010000012">
    <property type="protein sequence ID" value="KAG6770789.1"/>
    <property type="molecule type" value="Genomic_DNA"/>
</dbReference>
<evidence type="ECO:0000256" key="1">
    <source>
        <dbReference type="SAM" id="MobiDB-lite"/>
    </source>
</evidence>
<protein>
    <recommendedName>
        <fullName evidence="4">Aberrant root formation protein 4</fullName>
    </recommendedName>
</protein>
<dbReference type="AlphaFoldDB" id="A0A8X7ZJ02"/>
<reference evidence="2" key="1">
    <citation type="journal article" date="2020" name="bioRxiv">
        <title>Hybrid origin of Populus tomentosa Carr. identified through genome sequencing and phylogenomic analysis.</title>
        <authorList>
            <person name="An X."/>
            <person name="Gao K."/>
            <person name="Chen Z."/>
            <person name="Li J."/>
            <person name="Yang X."/>
            <person name="Yang X."/>
            <person name="Zhou J."/>
            <person name="Guo T."/>
            <person name="Zhao T."/>
            <person name="Huang S."/>
            <person name="Miao D."/>
            <person name="Khan W.U."/>
            <person name="Rao P."/>
            <person name="Ye M."/>
            <person name="Lei B."/>
            <person name="Liao W."/>
            <person name="Wang J."/>
            <person name="Ji L."/>
            <person name="Li Y."/>
            <person name="Guo B."/>
            <person name="Mustafa N.S."/>
            <person name="Li S."/>
            <person name="Yun Q."/>
            <person name="Keller S.R."/>
            <person name="Mao J."/>
            <person name="Zhang R."/>
            <person name="Strauss S.H."/>
        </authorList>
    </citation>
    <scope>NUCLEOTIDE SEQUENCE</scope>
    <source>
        <strain evidence="2">GM15</strain>
        <tissue evidence="2">Leaf</tissue>
    </source>
</reference>
<keyword evidence="3" id="KW-1185">Reference proteome</keyword>
<dbReference type="Pfam" id="PF08568">
    <property type="entry name" value="Kinetochor_Ybp2"/>
    <property type="match status" value="2"/>
</dbReference>
<dbReference type="OrthoDB" id="619536at2759"/>
<dbReference type="PANTHER" id="PTHR15430">
    <property type="entry name" value="GLOMULIN"/>
    <property type="match status" value="1"/>
</dbReference>
<accession>A0A8X7ZJ02</accession>
<sequence length="656" mass="72976">MFNGTTKRLPGGTADPFGGSSQSVNGPEQRKWKFFNSNAAVTFRILMLGEQGNKEFQKEIFKLSLIESGDEKSVAELVDFIDSVSDSAVSNHEDSDEQGNAVEVLSETHKFLLSPSLDQAVIDALSFELPKAVSKFAGLSNECLRIADSIIDFFIENCSPRDMLPILCEALDSWNGMVHAYDYVAPLLSGISKVLLAIQRRHFEQVKVAVPVILNVLKAVSSEFSARDTECMNLFIRALGIADSIRAICAKVEGRLSHVVGLHDRSCTLDTLQALLSLVLGCEIPRCLPLVSRLSEFFPFCGLSYLGLITGSDVDEMTRTFVSEEEDDYMRCLSYIKHGAAISVIWGHISVDVARAAGGDVSTVKDEILSNQTERWQAIGMLKHIFSFVDFPWELKKHAIDFLLCITDGNIARNCNDEDTDCSIYMPNLYAALQVPSFLLCYYNGHHVYTRYRAKKECLEALKRESSYHSAKLNQVLADIPTSQRFEIFQALITNSMSSPMTALLLDLVRSDLYKEGFQRTAAGKDEEKQANKAAPLWVARALELVELVFRPPKGGPPSFPEHGDAVLAALNLYRFILMTESAGKTNYTGVLSKKNLEKAFNEWLLPLRALVTGIMAENKDDHDPLVMDTVCSLNPIELVLYRCIELVEDKLKHPA</sequence>
<dbReference type="GO" id="GO:0055105">
    <property type="term" value="F:ubiquitin-protein transferase inhibitor activity"/>
    <property type="evidence" value="ECO:0007669"/>
    <property type="project" value="TreeGrafter"/>
</dbReference>
<evidence type="ECO:0008006" key="4">
    <source>
        <dbReference type="Google" id="ProtNLM"/>
    </source>
</evidence>
<feature type="region of interest" description="Disordered" evidence="1">
    <location>
        <begin position="1"/>
        <end position="25"/>
    </location>
</feature>
<gene>
    <name evidence="2" type="ORF">POTOM_026484</name>
</gene>